<evidence type="ECO:0000313" key="1">
    <source>
        <dbReference type="EMBL" id="KUK78626.1"/>
    </source>
</evidence>
<dbReference type="AlphaFoldDB" id="A0A124FXN7"/>
<name>A0A124FXN7_9BACT</name>
<proteinExistence type="predicted"/>
<dbReference type="EMBL" id="LGGN01000015">
    <property type="protein sequence ID" value="KUK78626.1"/>
    <property type="molecule type" value="Genomic_DNA"/>
</dbReference>
<comment type="caution">
    <text evidence="1">The sequence shown here is derived from an EMBL/GenBank/DDBJ whole genome shotgun (WGS) entry which is preliminary data.</text>
</comment>
<gene>
    <name evidence="1" type="ORF">XD92_0167</name>
</gene>
<dbReference type="Proteomes" id="UP000053860">
    <property type="component" value="Unassembled WGS sequence"/>
</dbReference>
<organism evidence="1 2">
    <name type="scientific">Proteiniphilum acetatigenes</name>
    <dbReference type="NCBI Taxonomy" id="294710"/>
    <lineage>
        <taxon>Bacteria</taxon>
        <taxon>Pseudomonadati</taxon>
        <taxon>Bacteroidota</taxon>
        <taxon>Bacteroidia</taxon>
        <taxon>Bacteroidales</taxon>
        <taxon>Dysgonomonadaceae</taxon>
        <taxon>Proteiniphilum</taxon>
    </lineage>
</organism>
<reference evidence="2" key="1">
    <citation type="journal article" date="2015" name="MBio">
        <title>Genome-Resolved Metagenomic Analysis Reveals Roles for Candidate Phyla and Other Microbial Community Members in Biogeochemical Transformations in Oil Reservoirs.</title>
        <authorList>
            <person name="Hu P."/>
            <person name="Tom L."/>
            <person name="Singh A."/>
            <person name="Thomas B.C."/>
            <person name="Baker B.J."/>
            <person name="Piceno Y.M."/>
            <person name="Andersen G.L."/>
            <person name="Banfield J.F."/>
        </authorList>
    </citation>
    <scope>NUCLEOTIDE SEQUENCE [LARGE SCALE GENOMIC DNA]</scope>
</reference>
<sequence length="48" mass="5301">MKWFINTVKASNCSSKRIPSKSKIKLSGSNIIFFLMGAKIRNNAGKGK</sequence>
<accession>A0A124FXN7</accession>
<evidence type="ECO:0000313" key="2">
    <source>
        <dbReference type="Proteomes" id="UP000053860"/>
    </source>
</evidence>
<protein>
    <submittedName>
        <fullName evidence="1">Uncharacterized protein</fullName>
    </submittedName>
</protein>